<feature type="non-terminal residue" evidence="1">
    <location>
        <position position="1"/>
    </location>
</feature>
<reference evidence="1" key="1">
    <citation type="submission" date="2020-04" db="EMBL/GenBank/DDBJ databases">
        <title>A chromosome-scale assembly and high-density genetic map of the yellow drum (Nibea albiflora) genome.</title>
        <authorList>
            <person name="Xu D."/>
            <person name="Zhang W."/>
            <person name="Chen R."/>
            <person name="Tan P."/>
            <person name="Wang L."/>
            <person name="Song H."/>
            <person name="Tian L."/>
            <person name="Zhu Q."/>
            <person name="Wang B."/>
        </authorList>
    </citation>
    <scope>NUCLEOTIDE SEQUENCE</scope>
    <source>
        <strain evidence="1">ZJHYS-2018</strain>
    </source>
</reference>
<accession>A0ACB7FH64</accession>
<proteinExistence type="predicted"/>
<evidence type="ECO:0000313" key="2">
    <source>
        <dbReference type="Proteomes" id="UP000805704"/>
    </source>
</evidence>
<dbReference type="Proteomes" id="UP000805704">
    <property type="component" value="Chromosome 10"/>
</dbReference>
<dbReference type="EMBL" id="CM024798">
    <property type="protein sequence ID" value="KAG8013757.1"/>
    <property type="molecule type" value="Genomic_DNA"/>
</dbReference>
<name>A0ACB7FH64_NIBAL</name>
<organism evidence="1 2">
    <name type="scientific">Nibea albiflora</name>
    <name type="common">Yellow drum</name>
    <name type="synonym">Corvina albiflora</name>
    <dbReference type="NCBI Taxonomy" id="240163"/>
    <lineage>
        <taxon>Eukaryota</taxon>
        <taxon>Metazoa</taxon>
        <taxon>Chordata</taxon>
        <taxon>Craniata</taxon>
        <taxon>Vertebrata</taxon>
        <taxon>Euteleostomi</taxon>
        <taxon>Actinopterygii</taxon>
        <taxon>Neopterygii</taxon>
        <taxon>Teleostei</taxon>
        <taxon>Neoteleostei</taxon>
        <taxon>Acanthomorphata</taxon>
        <taxon>Eupercaria</taxon>
        <taxon>Sciaenidae</taxon>
        <taxon>Nibea</taxon>
    </lineage>
</organism>
<comment type="caution">
    <text evidence="1">The sequence shown here is derived from an EMBL/GenBank/DDBJ whole genome shotgun (WGS) entry which is preliminary data.</text>
</comment>
<evidence type="ECO:0000313" key="1">
    <source>
        <dbReference type="EMBL" id="KAG8013757.1"/>
    </source>
</evidence>
<protein>
    <submittedName>
        <fullName evidence="1">Protein tilB-like protein</fullName>
    </submittedName>
</protein>
<gene>
    <name evidence="1" type="primary">LRRC6</name>
    <name evidence="1" type="ORF">GBF38_015887</name>
</gene>
<keyword evidence="2" id="KW-1185">Reference proteome</keyword>
<sequence length="147" mass="16220">VCVHRLDFSLTEDEDNNTIVLDLSVYRHMDTSLIDVDVQPTYARVGVKGKIFQIVLPAEVKPDSSTAQRSQTTDTWSSPCPGNKNVPERLEVDPSKHTTIDLANIVPRQRSSAEGPLETSRVDPPATTGHSRTSEEFVDDPDVPPLI</sequence>